<organism evidence="1 2">
    <name type="scientific">Caenorhabditis bovis</name>
    <dbReference type="NCBI Taxonomy" id="2654633"/>
    <lineage>
        <taxon>Eukaryota</taxon>
        <taxon>Metazoa</taxon>
        <taxon>Ecdysozoa</taxon>
        <taxon>Nematoda</taxon>
        <taxon>Chromadorea</taxon>
        <taxon>Rhabditida</taxon>
        <taxon>Rhabditina</taxon>
        <taxon>Rhabditomorpha</taxon>
        <taxon>Rhabditoidea</taxon>
        <taxon>Rhabditidae</taxon>
        <taxon>Peloderinae</taxon>
        <taxon>Caenorhabditis</taxon>
    </lineage>
</organism>
<gene>
    <name evidence="1" type="ORF">CBOVIS_LOCUS2909</name>
</gene>
<name>A0A8S1E7R8_9PELO</name>
<proteinExistence type="predicted"/>
<keyword evidence="2" id="KW-1185">Reference proteome</keyword>
<reference evidence="1 2" key="1">
    <citation type="submission" date="2020-04" db="EMBL/GenBank/DDBJ databases">
        <authorList>
            <person name="Laetsch R D."/>
            <person name="Stevens L."/>
            <person name="Kumar S."/>
            <person name="Blaxter L. M."/>
        </authorList>
    </citation>
    <scope>NUCLEOTIDE SEQUENCE [LARGE SCALE GENOMIC DNA]</scope>
</reference>
<accession>A0A8S1E7R8</accession>
<dbReference type="EMBL" id="CADEPM010000002">
    <property type="protein sequence ID" value="CAB3399852.1"/>
    <property type="molecule type" value="Genomic_DNA"/>
</dbReference>
<dbReference type="Proteomes" id="UP000494206">
    <property type="component" value="Unassembled WGS sequence"/>
</dbReference>
<sequence length="98" mass="11176">MTHILAAWNKDHPNHDFLEALVPLRITHQHALLSDLMMAAARKTNRTLTRLEYRAEAGIILTPGEILTAHSYLQSVYSAYLDFTFSMGCSPINFPDYR</sequence>
<evidence type="ECO:0000313" key="2">
    <source>
        <dbReference type="Proteomes" id="UP000494206"/>
    </source>
</evidence>
<evidence type="ECO:0000313" key="1">
    <source>
        <dbReference type="EMBL" id="CAB3399852.1"/>
    </source>
</evidence>
<dbReference type="AlphaFoldDB" id="A0A8S1E7R8"/>
<protein>
    <submittedName>
        <fullName evidence="1">Uncharacterized protein</fullName>
    </submittedName>
</protein>
<comment type="caution">
    <text evidence="1">The sequence shown here is derived from an EMBL/GenBank/DDBJ whole genome shotgun (WGS) entry which is preliminary data.</text>
</comment>